<dbReference type="InterPro" id="IPR007314">
    <property type="entry name" value="Cofac_haem-bd_dom"/>
</dbReference>
<dbReference type="InterPro" id="IPR001478">
    <property type="entry name" value="PDZ"/>
</dbReference>
<evidence type="ECO:0000259" key="1">
    <source>
        <dbReference type="PROSITE" id="PS50106"/>
    </source>
</evidence>
<dbReference type="Gene3D" id="3.40.50.11550">
    <property type="match status" value="1"/>
</dbReference>
<reference evidence="2 3" key="1">
    <citation type="submission" date="2016-11" db="EMBL/GenBank/DDBJ databases">
        <authorList>
            <person name="Varghese N."/>
            <person name="Submissions S."/>
        </authorList>
    </citation>
    <scope>NUCLEOTIDE SEQUENCE [LARGE SCALE GENOMIC DNA]</scope>
    <source>
        <strain evidence="2 3">DSM 17919</strain>
    </source>
</reference>
<comment type="caution">
    <text evidence="2">The sequence shown here is derived from an EMBL/GenBank/DDBJ whole genome shotgun (WGS) entry which is preliminary data.</text>
</comment>
<dbReference type="EMBL" id="FQZR01000007">
    <property type="protein sequence ID" value="SHJ54144.1"/>
    <property type="molecule type" value="Genomic_DNA"/>
</dbReference>
<gene>
    <name evidence="2" type="ORF">SAMN05660830_02665</name>
</gene>
<dbReference type="RefSeq" id="WP_019999630.1">
    <property type="nucleotide sequence ID" value="NZ_CP192219.1"/>
</dbReference>
<dbReference type="SMART" id="SM00228">
    <property type="entry name" value="PDZ"/>
    <property type="match status" value="1"/>
</dbReference>
<proteinExistence type="predicted"/>
<dbReference type="SUPFAM" id="SSF50156">
    <property type="entry name" value="PDZ domain-like"/>
    <property type="match status" value="1"/>
</dbReference>
<dbReference type="InterPro" id="IPR036034">
    <property type="entry name" value="PDZ_sf"/>
</dbReference>
<name>A0A8G2FC06_9BACT</name>
<dbReference type="SUPFAM" id="SSF159501">
    <property type="entry name" value="EreA/ChaN-like"/>
    <property type="match status" value="1"/>
</dbReference>
<dbReference type="Pfam" id="PF13180">
    <property type="entry name" value="PDZ_2"/>
    <property type="match status" value="1"/>
</dbReference>
<dbReference type="PROSITE" id="PS50106">
    <property type="entry name" value="PDZ"/>
    <property type="match status" value="1"/>
</dbReference>
<organism evidence="2 3">
    <name type="scientific">Halodesulfovibrio aestuarii</name>
    <dbReference type="NCBI Taxonomy" id="126333"/>
    <lineage>
        <taxon>Bacteria</taxon>
        <taxon>Pseudomonadati</taxon>
        <taxon>Thermodesulfobacteriota</taxon>
        <taxon>Desulfovibrionia</taxon>
        <taxon>Desulfovibrionales</taxon>
        <taxon>Desulfovibrionaceae</taxon>
        <taxon>Halodesulfovibrio</taxon>
    </lineage>
</organism>
<evidence type="ECO:0000313" key="3">
    <source>
        <dbReference type="Proteomes" id="UP000184001"/>
    </source>
</evidence>
<dbReference type="Gene3D" id="2.30.42.10">
    <property type="match status" value="1"/>
</dbReference>
<protein>
    <submittedName>
        <fullName evidence="2">Uncharacterized iron-regulated protein</fullName>
    </submittedName>
</protein>
<feature type="domain" description="PDZ" evidence="1">
    <location>
        <begin position="328"/>
        <end position="401"/>
    </location>
</feature>
<dbReference type="Pfam" id="PF04187">
    <property type="entry name" value="Cofac_haem_bdg"/>
    <property type="match status" value="1"/>
</dbReference>
<dbReference type="PROSITE" id="PS51257">
    <property type="entry name" value="PROKAR_LIPOPROTEIN"/>
    <property type="match status" value="1"/>
</dbReference>
<accession>A0A8G2FC06</accession>
<dbReference type="AlphaFoldDB" id="A0A8G2FC06"/>
<dbReference type="CDD" id="cd14727">
    <property type="entry name" value="ChanN-like"/>
    <property type="match status" value="1"/>
</dbReference>
<dbReference type="Proteomes" id="UP000184001">
    <property type="component" value="Unassembled WGS sequence"/>
</dbReference>
<sequence>MGLALRILFSVVIIMGGCALAQPPLSLASSVSAVSKTANIQPDKPSSTTHLPIEGEFFNANGSKASLTDVIAIAKSCDYILIGETHNVTCDHIVQAKIIAALAESGLRITVGMEMFAQDKQPQLDAVNNGDVSLTEFPKKVDWKEAWGFPYPLYEPIIDVIYKHKIKLYALNFPFEIARKIGDDGMESLTSEERQFLPEKTIPSLKAQEEELARIHDKHVELMTKDKDDPKAAEVAKKSLAHYRKRFFLIQSMWDTCMAEQAVKIRKKTKLPMVILSGTGHVEHGWGISYRLSKLDPDAKVLLVVPWRDTRPLVADEGHIQFYCPLTKQSRLGFTLRMESDGATIIDVADKSAAYTAGFLVGDKIVKVSGMDVTSMMTLHRAGVKAAKEGKDMVFTVIRGDKETSISMPVPEHSHSS</sequence>
<evidence type="ECO:0000313" key="2">
    <source>
        <dbReference type="EMBL" id="SHJ54144.1"/>
    </source>
</evidence>